<gene>
    <name evidence="2" type="ORF">CYJ26_08615</name>
</gene>
<dbReference type="AlphaFoldDB" id="A0A2I1KRM1"/>
<sequence length="520" mass="54814">MSPRPWPGTAQILPELLSWASTRRWFPLKSGPAPQASTTRVVVDAELAPGVHDLVLALPRPSQGEAATGATGDAAAGTDGATGVEDVLLHVPLVAEDADALPGLTGPKEDAQAAGFVLADGTSAIVDAPHHPAFWQAWAAAAIAAGSTLSEQAATAIIQRAERLHVTTGEQSNTSVILPAPTAGPGRDPAAVPPEDLATGDLIVKLFRVLAPGRNPDVEVSVALARSGWDRVRTPVAWSVLELPGTGQDGQAATADGAVATTFVPQATDGFELFCSLAGSDDGEGGSRRLLATGLARDLGATTAQMHSYLAASLGVSEPASPAELRRGLAQRAHWALAEVPSLQERLPGLADHVAQVLDAVAALDRLEMATRVHGDYHLGQTLHEDQDPGRWYVLDFEGEPLRPLADRRRPDQPLRDVAGMLRSFDYAAAVGQARDPRWLEAVREAFTAGYRQVRPAGTAAARHRADVLLAALELDKALYEAVYEARNRPDWLTIPLAGIRQIIGTKSPAKDSARGRVEV</sequence>
<protein>
    <submittedName>
        <fullName evidence="2">1,4-alpha-glucan branching protein</fullName>
    </submittedName>
</protein>
<evidence type="ECO:0000313" key="2">
    <source>
        <dbReference type="EMBL" id="PKY98275.1"/>
    </source>
</evidence>
<accession>A0A2I1KRM1</accession>
<evidence type="ECO:0000256" key="1">
    <source>
        <dbReference type="SAM" id="MobiDB-lite"/>
    </source>
</evidence>
<dbReference type="EMBL" id="PKHA01000009">
    <property type="protein sequence ID" value="PKY98275.1"/>
    <property type="molecule type" value="Genomic_DNA"/>
</dbReference>
<proteinExistence type="predicted"/>
<organism evidence="2 3">
    <name type="scientific">Actinomyces urogenitalis</name>
    <dbReference type="NCBI Taxonomy" id="103621"/>
    <lineage>
        <taxon>Bacteria</taxon>
        <taxon>Bacillati</taxon>
        <taxon>Actinomycetota</taxon>
        <taxon>Actinomycetes</taxon>
        <taxon>Actinomycetales</taxon>
        <taxon>Actinomycetaceae</taxon>
        <taxon>Actinomyces</taxon>
    </lineage>
</organism>
<evidence type="ECO:0000313" key="3">
    <source>
        <dbReference type="Proteomes" id="UP000234778"/>
    </source>
</evidence>
<dbReference type="InterPro" id="IPR011009">
    <property type="entry name" value="Kinase-like_dom_sf"/>
</dbReference>
<dbReference type="GeneID" id="81708995"/>
<dbReference type="Gene3D" id="3.90.1200.10">
    <property type="match status" value="1"/>
</dbReference>
<reference evidence="2 3" key="1">
    <citation type="submission" date="2017-12" db="EMBL/GenBank/DDBJ databases">
        <title>Phylogenetic diversity of female urinary microbiome.</title>
        <authorList>
            <person name="Thomas-White K."/>
            <person name="Wolfe A.J."/>
        </authorList>
    </citation>
    <scope>NUCLEOTIDE SEQUENCE [LARGE SCALE GENOMIC DNA]</scope>
    <source>
        <strain evidence="2 3">UMB0319</strain>
    </source>
</reference>
<name>A0A2I1KRM1_9ACTO</name>
<dbReference type="SUPFAM" id="SSF56112">
    <property type="entry name" value="Protein kinase-like (PK-like)"/>
    <property type="match status" value="1"/>
</dbReference>
<feature type="region of interest" description="Disordered" evidence="1">
    <location>
        <begin position="169"/>
        <end position="189"/>
    </location>
</feature>
<comment type="caution">
    <text evidence="2">The sequence shown here is derived from an EMBL/GenBank/DDBJ whole genome shotgun (WGS) entry which is preliminary data.</text>
</comment>
<dbReference type="Proteomes" id="UP000234778">
    <property type="component" value="Unassembled WGS sequence"/>
</dbReference>
<dbReference type="RefSeq" id="WP_006549225.1">
    <property type="nucleotide sequence ID" value="NZ_JASPEK010000023.1"/>
</dbReference>